<name>A0A538SCZ0_UNCEI</name>
<proteinExistence type="predicted"/>
<evidence type="ECO:0000313" key="2">
    <source>
        <dbReference type="Proteomes" id="UP000316292"/>
    </source>
</evidence>
<protein>
    <submittedName>
        <fullName evidence="1">Uncharacterized protein</fullName>
    </submittedName>
</protein>
<organism evidence="1 2">
    <name type="scientific">Eiseniibacteriota bacterium</name>
    <dbReference type="NCBI Taxonomy" id="2212470"/>
    <lineage>
        <taxon>Bacteria</taxon>
        <taxon>Candidatus Eiseniibacteriota</taxon>
    </lineage>
</organism>
<reference evidence="1 2" key="1">
    <citation type="journal article" date="2019" name="Nat. Microbiol.">
        <title>Mediterranean grassland soil C-N compound turnover is dependent on rainfall and depth, and is mediated by genomically divergent microorganisms.</title>
        <authorList>
            <person name="Diamond S."/>
            <person name="Andeer P.F."/>
            <person name="Li Z."/>
            <person name="Crits-Christoph A."/>
            <person name="Burstein D."/>
            <person name="Anantharaman K."/>
            <person name="Lane K.R."/>
            <person name="Thomas B.C."/>
            <person name="Pan C."/>
            <person name="Northen T.R."/>
            <person name="Banfield J.F."/>
        </authorList>
    </citation>
    <scope>NUCLEOTIDE SEQUENCE [LARGE SCALE GENOMIC DNA]</scope>
    <source>
        <strain evidence="1">WS_1</strain>
    </source>
</reference>
<dbReference type="AlphaFoldDB" id="A0A538SCZ0"/>
<sequence length="90" mass="10795">MEARFAVVRWTGRFVAARFDFGRAERFDFARALERDFVLDFGRDERRDFDLRAAEARFFIFLGLRDLDFLLERFPAMDRSFWGDKPDSLS</sequence>
<accession>A0A538SCZ0</accession>
<gene>
    <name evidence="1" type="ORF">E6K71_05265</name>
</gene>
<evidence type="ECO:0000313" key="1">
    <source>
        <dbReference type="EMBL" id="TMQ49229.1"/>
    </source>
</evidence>
<dbReference type="Proteomes" id="UP000316292">
    <property type="component" value="Unassembled WGS sequence"/>
</dbReference>
<comment type="caution">
    <text evidence="1">The sequence shown here is derived from an EMBL/GenBank/DDBJ whole genome shotgun (WGS) entry which is preliminary data.</text>
</comment>
<dbReference type="EMBL" id="VBOR01000059">
    <property type="protein sequence ID" value="TMQ49229.1"/>
    <property type="molecule type" value="Genomic_DNA"/>
</dbReference>